<evidence type="ECO:0008006" key="4">
    <source>
        <dbReference type="Google" id="ProtNLM"/>
    </source>
</evidence>
<dbReference type="SUPFAM" id="SSF47769">
    <property type="entry name" value="SAM/Pointed domain"/>
    <property type="match status" value="1"/>
</dbReference>
<feature type="compositionally biased region" description="Basic and acidic residues" evidence="1">
    <location>
        <begin position="371"/>
        <end position="386"/>
    </location>
</feature>
<dbReference type="InterPro" id="IPR013761">
    <property type="entry name" value="SAM/pointed_sf"/>
</dbReference>
<dbReference type="EMBL" id="JBEUOH010000028">
    <property type="protein sequence ID" value="KAL0859272.1"/>
    <property type="molecule type" value="Genomic_DNA"/>
</dbReference>
<keyword evidence="3" id="KW-1185">Reference proteome</keyword>
<reference evidence="2 3" key="1">
    <citation type="submission" date="2024-06" db="EMBL/GenBank/DDBJ databases">
        <title>A chromosome-level genome assembly of beet webworm, Loxostege sticticalis.</title>
        <authorList>
            <person name="Zhang Y."/>
        </authorList>
    </citation>
    <scope>NUCLEOTIDE SEQUENCE [LARGE SCALE GENOMIC DNA]</scope>
    <source>
        <strain evidence="2">AQ026</strain>
        <tissue evidence="2">Whole body</tissue>
    </source>
</reference>
<accession>A0ABR3H3D7</accession>
<name>A0ABR3H3D7_LOXSC</name>
<dbReference type="Gene3D" id="1.10.150.50">
    <property type="entry name" value="Transcription Factor, Ets-1"/>
    <property type="match status" value="1"/>
</dbReference>
<dbReference type="Proteomes" id="UP001549920">
    <property type="component" value="Unassembled WGS sequence"/>
</dbReference>
<comment type="caution">
    <text evidence="2">The sequence shown here is derived from an EMBL/GenBank/DDBJ whole genome shotgun (WGS) entry which is preliminary data.</text>
</comment>
<sequence>MQQPMSQHDQMAAQQAQQQMVLCPVRLVYETQILVQPGDQIQPNQTLFINPQNPPPWAQNRQVQQQNHQPVIYVQQMANNMMPMQQHVDQQQLYLQQFQNFQQIIPQQIMQQQQERQNQIQIPNLIHQNMLNFQTNIGQNIQLQDRGMQQVNFAQAHPNISANIRMQNQTQISLPNNNAMRQNEMPNAVQVPQQNQINRVEVKQPYQQANVGHINQQQMQRPPQPQVLTVNPMQNVPQSINIQSYAPNMINRPIKTENASSQASMPTFVNAAQNTNITRIRKVAPATNINKMNTPTVGIRHVSQPYRPIQPRPQHYRQHLPNYPMEHQPTNQPQTTQSMPVMNQNVININSHIPVTPVVPNIQMQSQNTIKPEENNRKRKSESPDEIHKKMAAIQVNSNVPMKQINIVQSAEIGTNTSPVHKKDERLSMPILFSQERPPEVNKPPEKNNMSALIQNVQNAIKVDKVNMIKPNEDPKDSTQNNVADKEKLVRNTVFTQARGRVLTDKEIHNTVTINEITITPKEEKPQTHDVVKVESDKVFKIPNPVANDKAPDTGKVDTFRTYPATVNTSKTDTAKVDSSRTNTAKVNTSKTNIAKVETPRTDTAKTDDTDTDKQFNITNVVKTEKGVNETKVETKEREMNVSLNTTNNKGMFPMEKCEQEKDYILTHVLDGIVIQESNVAFPIREPVTRRVVQQTPVSNERKTRKGKCKEKEKKQVEEAKKEEEACATVKTDEKDKMLVEEVADGDAVSPFSNISPATLKSWTTSELSAHLAKHKWEETAALFQDHEIDGESLFLVSKSQLQNIGVKENQAEIICAFVKS</sequence>
<gene>
    <name evidence="2" type="ORF">ABMA27_011082</name>
</gene>
<evidence type="ECO:0000313" key="3">
    <source>
        <dbReference type="Proteomes" id="UP001549920"/>
    </source>
</evidence>
<organism evidence="2 3">
    <name type="scientific">Loxostege sticticalis</name>
    <name type="common">Beet webworm moth</name>
    <dbReference type="NCBI Taxonomy" id="481309"/>
    <lineage>
        <taxon>Eukaryota</taxon>
        <taxon>Metazoa</taxon>
        <taxon>Ecdysozoa</taxon>
        <taxon>Arthropoda</taxon>
        <taxon>Hexapoda</taxon>
        <taxon>Insecta</taxon>
        <taxon>Pterygota</taxon>
        <taxon>Neoptera</taxon>
        <taxon>Endopterygota</taxon>
        <taxon>Lepidoptera</taxon>
        <taxon>Glossata</taxon>
        <taxon>Ditrysia</taxon>
        <taxon>Pyraloidea</taxon>
        <taxon>Crambidae</taxon>
        <taxon>Pyraustinae</taxon>
        <taxon>Loxostege</taxon>
    </lineage>
</organism>
<evidence type="ECO:0000256" key="1">
    <source>
        <dbReference type="SAM" id="MobiDB-lite"/>
    </source>
</evidence>
<evidence type="ECO:0000313" key="2">
    <source>
        <dbReference type="EMBL" id="KAL0859272.1"/>
    </source>
</evidence>
<proteinExistence type="predicted"/>
<feature type="region of interest" description="Disordered" evidence="1">
    <location>
        <begin position="366"/>
        <end position="386"/>
    </location>
</feature>
<protein>
    <recommendedName>
        <fullName evidence="4">SAM domain-containing protein</fullName>
    </recommendedName>
</protein>
<feature type="region of interest" description="Disordered" evidence="1">
    <location>
        <begin position="695"/>
        <end position="715"/>
    </location>
</feature>